<dbReference type="SUPFAM" id="SSF52540">
    <property type="entry name" value="P-loop containing nucleoside triphosphate hydrolases"/>
    <property type="match status" value="1"/>
</dbReference>
<keyword evidence="5" id="KW-0472">Membrane</keyword>
<protein>
    <recommendedName>
        <fullName evidence="6">DNA mismatch repair proteins mutS family domain-containing protein</fullName>
    </recommendedName>
</protein>
<dbReference type="EMBL" id="JAGGKS010000001">
    <property type="protein sequence ID" value="MBP1924294.1"/>
    <property type="molecule type" value="Genomic_DNA"/>
</dbReference>
<dbReference type="SUPFAM" id="SSF48334">
    <property type="entry name" value="DNA repair protein MutS, domain III"/>
    <property type="match status" value="1"/>
</dbReference>
<keyword evidence="1" id="KW-0547">Nucleotide-binding</keyword>
<evidence type="ECO:0000256" key="1">
    <source>
        <dbReference type="ARBA" id="ARBA00022741"/>
    </source>
</evidence>
<dbReference type="PANTHER" id="PTHR11361">
    <property type="entry name" value="DNA MISMATCH REPAIR PROTEIN MUTS FAMILY MEMBER"/>
    <property type="match status" value="1"/>
</dbReference>
<dbReference type="Gene3D" id="3.40.50.300">
    <property type="entry name" value="P-loop containing nucleotide triphosphate hydrolases"/>
    <property type="match status" value="1"/>
</dbReference>
<evidence type="ECO:0000256" key="5">
    <source>
        <dbReference type="SAM" id="Phobius"/>
    </source>
</evidence>
<feature type="coiled-coil region" evidence="4">
    <location>
        <begin position="3"/>
        <end position="30"/>
    </location>
</feature>
<feature type="transmembrane region" description="Helical" evidence="5">
    <location>
        <begin position="207"/>
        <end position="227"/>
    </location>
</feature>
<keyword evidence="3" id="KW-0238">DNA-binding</keyword>
<feature type="transmembrane region" description="Helical" evidence="5">
    <location>
        <begin position="51"/>
        <end position="70"/>
    </location>
</feature>
<organism evidence="7 8">
    <name type="scientific">Sedimentibacter acidaminivorans</name>
    <dbReference type="NCBI Taxonomy" id="913099"/>
    <lineage>
        <taxon>Bacteria</taxon>
        <taxon>Bacillati</taxon>
        <taxon>Bacillota</taxon>
        <taxon>Tissierellia</taxon>
        <taxon>Sedimentibacter</taxon>
    </lineage>
</organism>
<dbReference type="Gene3D" id="1.10.1420.10">
    <property type="match status" value="1"/>
</dbReference>
<evidence type="ECO:0000256" key="2">
    <source>
        <dbReference type="ARBA" id="ARBA00022840"/>
    </source>
</evidence>
<accession>A0ABS4G9E8</accession>
<dbReference type="Pfam" id="PF00488">
    <property type="entry name" value="MutS_V"/>
    <property type="match status" value="1"/>
</dbReference>
<dbReference type="InterPro" id="IPR045076">
    <property type="entry name" value="MutS"/>
</dbReference>
<evidence type="ECO:0000256" key="4">
    <source>
        <dbReference type="SAM" id="Coils"/>
    </source>
</evidence>
<evidence type="ECO:0000256" key="3">
    <source>
        <dbReference type="ARBA" id="ARBA00023125"/>
    </source>
</evidence>
<name>A0ABS4G9E8_9FIRM</name>
<keyword evidence="5" id="KW-0812">Transmembrane</keyword>
<dbReference type="InterPro" id="IPR036187">
    <property type="entry name" value="DNA_mismatch_repair_MutS_sf"/>
</dbReference>
<evidence type="ECO:0000313" key="7">
    <source>
        <dbReference type="EMBL" id="MBP1924294.1"/>
    </source>
</evidence>
<keyword evidence="8" id="KW-1185">Reference proteome</keyword>
<feature type="transmembrane region" description="Helical" evidence="5">
    <location>
        <begin position="233"/>
        <end position="251"/>
    </location>
</feature>
<feature type="domain" description="DNA mismatch repair proteins mutS family" evidence="6">
    <location>
        <begin position="415"/>
        <end position="590"/>
    </location>
</feature>
<sequence length="591" mass="68356">MKINELNEKLKELSNQENNLEQKYNKISILRIIVFVCIILSLVYACYEAKNIMYLAGILLLIAFIYLLNVHNSINEEKKYISSYKDVIKKYIDRFNSDWQNFKETGAEFVRDDSHLEKDLDILGRSSLYQYICTANTQYGKRILNEYLTNCIPSRDTILKRQEAVKELNEKKDFSLKFQTLSNLITDDEKKKNNNFGDLIKYNNNKYFNYLVCVMPIIVSGLLILSLFNMVNIILPTTLAFFQLIMSFLYYRKNTIILSKIFYLQKDIKYLNKIFISIEKEQFSSEYLINLQKIITSKGGASKSISELEIIAECAKMRYNQIFSIILALLFMWDFQCVRLFNKWNAEFGGEIENWLKSVGEFEALISLSVICNVKENYYFPVIDEDNTKGFKAEDIVHPLIREDAAVSNSLELYGKTCIVTGSNMSGKTTFLRSIGVNLILAYAGGPVCGKYFKTSCMKIFTSMRVQDDISKGTSTFYAEILRIKQMVTYSDNKAPMICLIDEIFKGTNSADRITGATEIIKKLSKPWINTIVSTHDFELCDLENSKTIDVVNYHFSEYYEDDKLYFDYKIKSGKCESTNAKYLLKMAGLM</sequence>
<dbReference type="RefSeq" id="WP_209510069.1">
    <property type="nucleotide sequence ID" value="NZ_JAGGKS010000001.1"/>
</dbReference>
<dbReference type="InterPro" id="IPR000432">
    <property type="entry name" value="DNA_mismatch_repair_MutS_C"/>
</dbReference>
<evidence type="ECO:0000313" key="8">
    <source>
        <dbReference type="Proteomes" id="UP001519342"/>
    </source>
</evidence>
<keyword evidence="2" id="KW-0067">ATP-binding</keyword>
<keyword evidence="4" id="KW-0175">Coiled coil</keyword>
<gene>
    <name evidence="7" type="ORF">J2Z76_000147</name>
</gene>
<proteinExistence type="predicted"/>
<dbReference type="PANTHER" id="PTHR11361:SF99">
    <property type="entry name" value="DNA MISMATCH REPAIR PROTEIN"/>
    <property type="match status" value="1"/>
</dbReference>
<feature type="transmembrane region" description="Helical" evidence="5">
    <location>
        <begin position="28"/>
        <end position="45"/>
    </location>
</feature>
<evidence type="ECO:0000259" key="6">
    <source>
        <dbReference type="SMART" id="SM00534"/>
    </source>
</evidence>
<dbReference type="InterPro" id="IPR027417">
    <property type="entry name" value="P-loop_NTPase"/>
</dbReference>
<reference evidence="7 8" key="1">
    <citation type="submission" date="2021-03" db="EMBL/GenBank/DDBJ databases">
        <title>Genomic Encyclopedia of Type Strains, Phase IV (KMG-IV): sequencing the most valuable type-strain genomes for metagenomic binning, comparative biology and taxonomic classification.</title>
        <authorList>
            <person name="Goeker M."/>
        </authorList>
    </citation>
    <scope>NUCLEOTIDE SEQUENCE [LARGE SCALE GENOMIC DNA]</scope>
    <source>
        <strain evidence="7 8">DSM 24004</strain>
    </source>
</reference>
<dbReference type="SMART" id="SM00534">
    <property type="entry name" value="MUTSac"/>
    <property type="match status" value="1"/>
</dbReference>
<keyword evidence="5" id="KW-1133">Transmembrane helix</keyword>
<dbReference type="Proteomes" id="UP001519342">
    <property type="component" value="Unassembled WGS sequence"/>
</dbReference>
<comment type="caution">
    <text evidence="7">The sequence shown here is derived from an EMBL/GenBank/DDBJ whole genome shotgun (WGS) entry which is preliminary data.</text>
</comment>
<feature type="transmembrane region" description="Helical" evidence="5">
    <location>
        <begin position="322"/>
        <end position="341"/>
    </location>
</feature>